<comment type="pathway">
    <text evidence="3">Protein modification; protein ubiquitination.</text>
</comment>
<evidence type="ECO:0000256" key="3">
    <source>
        <dbReference type="ARBA" id="ARBA00004906"/>
    </source>
</evidence>
<dbReference type="GO" id="GO:0043161">
    <property type="term" value="P:proteasome-mediated ubiquitin-dependent protein catabolic process"/>
    <property type="evidence" value="ECO:0007669"/>
    <property type="project" value="TreeGrafter"/>
</dbReference>
<keyword evidence="13" id="KW-1133">Transmembrane helix</keyword>
<feature type="compositionally biased region" description="Pro residues" evidence="16">
    <location>
        <begin position="127"/>
        <end position="143"/>
    </location>
</feature>
<keyword evidence="10" id="KW-0833">Ubl conjugation pathway</keyword>
<keyword evidence="14" id="KW-0472">Membrane</keyword>
<dbReference type="InterPro" id="IPR058051">
    <property type="entry name" value="Znf_RING_synoviolin"/>
</dbReference>
<accession>A0A1V9ZVY6</accession>
<feature type="region of interest" description="Disordered" evidence="16">
    <location>
        <begin position="100"/>
        <end position="195"/>
    </location>
</feature>
<dbReference type="PROSITE" id="PS50089">
    <property type="entry name" value="ZF_RING_2"/>
    <property type="match status" value="1"/>
</dbReference>
<keyword evidence="6" id="KW-0808">Transferase</keyword>
<dbReference type="OrthoDB" id="7759664at2759"/>
<dbReference type="AlphaFoldDB" id="A0A1V9ZVY6"/>
<dbReference type="InterPro" id="IPR013083">
    <property type="entry name" value="Znf_RING/FYVE/PHD"/>
</dbReference>
<sequence>MIIFTYYGMPLHLLRDLWMSIRNLQRRIITYFRYRRITANMNERFPSPTDAELDETDRICIICREEMTPDTCKKLPCSHIFHLNCLRMWLQRQQTCPTCRANIPTERPPDVVPGEARPPAAPVADPVVPPDQAPVPPVIPPPRADAERRYHPNAPPPPAQPTPGNNPAATSTTRQIPTPARPFGPIPVNIPSPAPSVSGATIPPALHGIMDPAHLHYMQSMHYGLQLDPMYLQYQLDMLQAQLYVLRATSLALQSGALSSAGFTVPPTPAYHVPPVVPTAAPGTVPASTTVPPVVPPVPPPVPATVGIPSPTEQPTSIQLSPATTPPSVSSPPPAIPSNLTSSTFKDDEVKESDEKPVVIDSPVIKEPKPQPAPMTEEEIERERRREELRRIYEKRYGGSTSDAGAKEDGDTQ</sequence>
<keyword evidence="11" id="KW-0256">Endoplasmic reticulum</keyword>
<dbReference type="EC" id="2.3.2.27" evidence="5"/>
<feature type="domain" description="RING-type" evidence="17">
    <location>
        <begin position="60"/>
        <end position="100"/>
    </location>
</feature>
<evidence type="ECO:0000256" key="9">
    <source>
        <dbReference type="ARBA" id="ARBA00022771"/>
    </source>
</evidence>
<reference evidence="18 19" key="1">
    <citation type="journal article" date="2014" name="Genome Biol. Evol.">
        <title>The secreted proteins of Achlya hypogyna and Thraustotheca clavata identify the ancestral oomycete secretome and reveal gene acquisitions by horizontal gene transfer.</title>
        <authorList>
            <person name="Misner I."/>
            <person name="Blouin N."/>
            <person name="Leonard G."/>
            <person name="Richards T.A."/>
            <person name="Lane C.E."/>
        </authorList>
    </citation>
    <scope>NUCLEOTIDE SEQUENCE [LARGE SCALE GENOMIC DNA]</scope>
    <source>
        <strain evidence="18 19">ATCC 34112</strain>
    </source>
</reference>
<dbReference type="SUPFAM" id="SSF57850">
    <property type="entry name" value="RING/U-box"/>
    <property type="match status" value="1"/>
</dbReference>
<dbReference type="GO" id="GO:0008270">
    <property type="term" value="F:zinc ion binding"/>
    <property type="evidence" value="ECO:0007669"/>
    <property type="project" value="UniProtKB-KW"/>
</dbReference>
<organism evidence="18 19">
    <name type="scientific">Thraustotheca clavata</name>
    <dbReference type="NCBI Taxonomy" id="74557"/>
    <lineage>
        <taxon>Eukaryota</taxon>
        <taxon>Sar</taxon>
        <taxon>Stramenopiles</taxon>
        <taxon>Oomycota</taxon>
        <taxon>Saprolegniomycetes</taxon>
        <taxon>Saprolegniales</taxon>
        <taxon>Achlyaceae</taxon>
        <taxon>Thraustotheca</taxon>
    </lineage>
</organism>
<keyword evidence="8" id="KW-0479">Metal-binding</keyword>
<keyword evidence="9 15" id="KW-0863">Zinc-finger</keyword>
<dbReference type="PANTHER" id="PTHR22763:SF184">
    <property type="entry name" value="E3 UBIQUITIN-PROTEIN LIGASE SYNOVIOLIN"/>
    <property type="match status" value="1"/>
</dbReference>
<evidence type="ECO:0000256" key="16">
    <source>
        <dbReference type="SAM" id="MobiDB-lite"/>
    </source>
</evidence>
<evidence type="ECO:0000256" key="13">
    <source>
        <dbReference type="ARBA" id="ARBA00022989"/>
    </source>
</evidence>
<dbReference type="STRING" id="74557.A0A1V9ZVY6"/>
<dbReference type="PANTHER" id="PTHR22763">
    <property type="entry name" value="RING ZINC FINGER PROTEIN"/>
    <property type="match status" value="1"/>
</dbReference>
<evidence type="ECO:0000256" key="10">
    <source>
        <dbReference type="ARBA" id="ARBA00022786"/>
    </source>
</evidence>
<feature type="compositionally biased region" description="Pro residues" evidence="16">
    <location>
        <begin position="179"/>
        <end position="194"/>
    </location>
</feature>
<dbReference type="GO" id="GO:0061630">
    <property type="term" value="F:ubiquitin protein ligase activity"/>
    <property type="evidence" value="ECO:0007669"/>
    <property type="project" value="UniProtKB-EC"/>
</dbReference>
<evidence type="ECO:0000256" key="2">
    <source>
        <dbReference type="ARBA" id="ARBA00004477"/>
    </source>
</evidence>
<dbReference type="SMART" id="SM00184">
    <property type="entry name" value="RING"/>
    <property type="match status" value="1"/>
</dbReference>
<feature type="compositionally biased region" description="Polar residues" evidence="16">
    <location>
        <begin position="311"/>
        <end position="320"/>
    </location>
</feature>
<evidence type="ECO:0000256" key="4">
    <source>
        <dbReference type="ARBA" id="ARBA00010089"/>
    </source>
</evidence>
<keyword evidence="19" id="KW-1185">Reference proteome</keyword>
<dbReference type="CDD" id="cd16479">
    <property type="entry name" value="RING-H2_synoviolin"/>
    <property type="match status" value="1"/>
</dbReference>
<gene>
    <name evidence="18" type="ORF">THRCLA_05429</name>
</gene>
<evidence type="ECO:0000256" key="6">
    <source>
        <dbReference type="ARBA" id="ARBA00022679"/>
    </source>
</evidence>
<dbReference type="InterPro" id="IPR001841">
    <property type="entry name" value="Znf_RING"/>
</dbReference>
<evidence type="ECO:0000256" key="15">
    <source>
        <dbReference type="PROSITE-ProRule" id="PRU00175"/>
    </source>
</evidence>
<dbReference type="Pfam" id="PF13639">
    <property type="entry name" value="zf-RING_2"/>
    <property type="match status" value="1"/>
</dbReference>
<dbReference type="GO" id="GO:0036503">
    <property type="term" value="P:ERAD pathway"/>
    <property type="evidence" value="ECO:0007669"/>
    <property type="project" value="TreeGrafter"/>
</dbReference>
<dbReference type="Pfam" id="PF25563">
    <property type="entry name" value="TPR_SYVN1_N"/>
    <property type="match status" value="1"/>
</dbReference>
<feature type="region of interest" description="Disordered" evidence="16">
    <location>
        <begin position="304"/>
        <end position="413"/>
    </location>
</feature>
<proteinExistence type="inferred from homology"/>
<evidence type="ECO:0000256" key="11">
    <source>
        <dbReference type="ARBA" id="ARBA00022824"/>
    </source>
</evidence>
<evidence type="ECO:0000256" key="12">
    <source>
        <dbReference type="ARBA" id="ARBA00022833"/>
    </source>
</evidence>
<dbReference type="Proteomes" id="UP000243217">
    <property type="component" value="Unassembled WGS sequence"/>
</dbReference>
<evidence type="ECO:0000259" key="17">
    <source>
        <dbReference type="PROSITE" id="PS50089"/>
    </source>
</evidence>
<evidence type="ECO:0000256" key="7">
    <source>
        <dbReference type="ARBA" id="ARBA00022692"/>
    </source>
</evidence>
<dbReference type="InterPro" id="IPR050731">
    <property type="entry name" value="HRD1_E3_ubiq-ligases"/>
</dbReference>
<dbReference type="EMBL" id="JNBS01001210">
    <property type="protein sequence ID" value="OQS02175.1"/>
    <property type="molecule type" value="Genomic_DNA"/>
</dbReference>
<keyword evidence="7" id="KW-0812">Transmembrane</keyword>
<evidence type="ECO:0000256" key="14">
    <source>
        <dbReference type="ARBA" id="ARBA00023136"/>
    </source>
</evidence>
<name>A0A1V9ZVY6_9STRA</name>
<comment type="subcellular location">
    <subcellularLocation>
        <location evidence="2">Endoplasmic reticulum membrane</location>
        <topology evidence="2">Multi-pass membrane protein</topology>
    </subcellularLocation>
</comment>
<comment type="catalytic activity">
    <reaction evidence="1">
        <text>S-ubiquitinyl-[E2 ubiquitin-conjugating enzyme]-L-cysteine + [acceptor protein]-L-lysine = [E2 ubiquitin-conjugating enzyme]-L-cysteine + N(6)-ubiquitinyl-[acceptor protein]-L-lysine.</text>
        <dbReference type="EC" id="2.3.2.27"/>
    </reaction>
</comment>
<evidence type="ECO:0000256" key="8">
    <source>
        <dbReference type="ARBA" id="ARBA00022723"/>
    </source>
</evidence>
<protein>
    <recommendedName>
        <fullName evidence="5">RING-type E3 ubiquitin transferase</fullName>
        <ecNumber evidence="5">2.3.2.27</ecNumber>
    </recommendedName>
</protein>
<keyword evidence="12" id="KW-0862">Zinc</keyword>
<comment type="similarity">
    <text evidence="4">Belongs to the HRD1 family.</text>
</comment>
<feature type="compositionally biased region" description="Basic and acidic residues" evidence="16">
    <location>
        <begin position="345"/>
        <end position="369"/>
    </location>
</feature>
<feature type="compositionally biased region" description="Basic and acidic residues" evidence="16">
    <location>
        <begin position="381"/>
        <end position="397"/>
    </location>
</feature>
<evidence type="ECO:0000256" key="5">
    <source>
        <dbReference type="ARBA" id="ARBA00012483"/>
    </source>
</evidence>
<comment type="caution">
    <text evidence="18">The sequence shown here is derived from an EMBL/GenBank/DDBJ whole genome shotgun (WGS) entry which is preliminary data.</text>
</comment>
<dbReference type="Gene3D" id="3.30.40.10">
    <property type="entry name" value="Zinc/RING finger domain, C3HC4 (zinc finger)"/>
    <property type="match status" value="1"/>
</dbReference>
<evidence type="ECO:0000313" key="19">
    <source>
        <dbReference type="Proteomes" id="UP000243217"/>
    </source>
</evidence>
<evidence type="ECO:0000313" key="18">
    <source>
        <dbReference type="EMBL" id="OQS02175.1"/>
    </source>
</evidence>
<evidence type="ECO:0000256" key="1">
    <source>
        <dbReference type="ARBA" id="ARBA00000900"/>
    </source>
</evidence>
<dbReference type="GO" id="GO:0005789">
    <property type="term" value="C:endoplasmic reticulum membrane"/>
    <property type="evidence" value="ECO:0007669"/>
    <property type="project" value="UniProtKB-SubCell"/>
</dbReference>
<dbReference type="InterPro" id="IPR057992">
    <property type="entry name" value="TPR_SYVN1_N"/>
</dbReference>